<reference evidence="3 4" key="1">
    <citation type="journal article" date="2019" name="Nat. Med.">
        <title>A library of human gut bacterial isolates paired with longitudinal multiomics data enables mechanistic microbiome research.</title>
        <authorList>
            <person name="Poyet M."/>
            <person name="Groussin M."/>
            <person name="Gibbons S.M."/>
            <person name="Avila-Pacheco J."/>
            <person name="Jiang X."/>
            <person name="Kearney S.M."/>
            <person name="Perrotta A.R."/>
            <person name="Berdy B."/>
            <person name="Zhao S."/>
            <person name="Lieberman T.D."/>
            <person name="Swanson P.K."/>
            <person name="Smith M."/>
            <person name="Roesemann S."/>
            <person name="Alexander J.E."/>
            <person name="Rich S.A."/>
            <person name="Livny J."/>
            <person name="Vlamakis H."/>
            <person name="Clish C."/>
            <person name="Bullock K."/>
            <person name="Deik A."/>
            <person name="Scott J."/>
            <person name="Pierce K.A."/>
            <person name="Xavier R.J."/>
            <person name="Alm E.J."/>
        </authorList>
    </citation>
    <scope>NUCLEOTIDE SEQUENCE [LARGE SCALE GENOMIC DNA]</scope>
    <source>
        <strain evidence="1 4">BIOML-A13</strain>
        <strain evidence="2 3">BIOML-A3</strain>
    </source>
</reference>
<dbReference type="RefSeq" id="WP_130920130.1">
    <property type="nucleotide sequence ID" value="NZ_CAKVRS010000008.1"/>
</dbReference>
<evidence type="ECO:0000313" key="4">
    <source>
        <dbReference type="Proteomes" id="UP000484547"/>
    </source>
</evidence>
<accession>A0A7X2XH19</accession>
<dbReference type="OrthoDB" id="2375094at2"/>
<dbReference type="AlphaFoldDB" id="A0A7X2XH19"/>
<gene>
    <name evidence="1" type="ORF">GMD11_09745</name>
    <name evidence="2" type="ORF">GMD18_09660</name>
</gene>
<evidence type="ECO:0000313" key="3">
    <source>
        <dbReference type="Proteomes" id="UP000443070"/>
    </source>
</evidence>
<name>A0A7X2XH19_9FIRM</name>
<dbReference type="EMBL" id="WNBW01000009">
    <property type="protein sequence ID" value="MTU04664.1"/>
    <property type="molecule type" value="Genomic_DNA"/>
</dbReference>
<comment type="caution">
    <text evidence="1">The sequence shown here is derived from an EMBL/GenBank/DDBJ whole genome shotgun (WGS) entry which is preliminary data.</text>
</comment>
<protein>
    <submittedName>
        <fullName evidence="1">Uncharacterized protein</fullName>
    </submittedName>
</protein>
<keyword evidence="3" id="KW-1185">Reference proteome</keyword>
<evidence type="ECO:0000313" key="1">
    <source>
        <dbReference type="EMBL" id="MTT76543.1"/>
    </source>
</evidence>
<proteinExistence type="predicted"/>
<organism evidence="1 4">
    <name type="scientific">Phascolarctobacterium faecium</name>
    <dbReference type="NCBI Taxonomy" id="33025"/>
    <lineage>
        <taxon>Bacteria</taxon>
        <taxon>Bacillati</taxon>
        <taxon>Bacillota</taxon>
        <taxon>Negativicutes</taxon>
        <taxon>Acidaminococcales</taxon>
        <taxon>Acidaminococcaceae</taxon>
        <taxon>Phascolarctobacterium</taxon>
    </lineage>
</organism>
<dbReference type="EMBL" id="WNBM01000009">
    <property type="protein sequence ID" value="MTT76543.1"/>
    <property type="molecule type" value="Genomic_DNA"/>
</dbReference>
<evidence type="ECO:0000313" key="2">
    <source>
        <dbReference type="EMBL" id="MTU04664.1"/>
    </source>
</evidence>
<dbReference type="Proteomes" id="UP000443070">
    <property type="component" value="Unassembled WGS sequence"/>
</dbReference>
<dbReference type="Proteomes" id="UP000484547">
    <property type="component" value="Unassembled WGS sequence"/>
</dbReference>
<sequence length="520" mass="61456">MNNEKDNVYDLVEDFYAHDEGWNTLLRQEYAEGFLRMEAWKGKKNSDLYRSWDNLTMLCLYLGSAETFLGDMNADDFIDCIAWCGRNISEFTPDYKNTQDFLETCDGLFKYLKGKNAISNDTVPGTAAEILLQEGKMNIILPDGSFDEANAERAWNATPDIPAKIFLNIGERLQELLEVLHRFFEREYFRLDLDRAAFLYYGILMGYEDEKKDSIEETSECFWDYFLFDYHLLRSDKRPLEFFYERTCLPESDDYDEEFAKRNRDVLEELCKARLAIFKIDSYTDDGAFYCTDWLSGEKYTLSLPLEESEDLNDAILLGHIFYNESMIMNYVSCLKIGKVAQKRLFNTLKSCKEWYNIQDPAADWEAFIARNPMLLRHMVFLYSAFVNLNNFNYETEHKNYLPTEIDYKDRVILRIRQMMEPYHFAERDIKLVIQLWSDFKVKFCREVRMPDIWAAGAIFDFIKTNGVYNYDDEKIAELCHNVPLDVMRRMAKEIWVTLGIEKHDPRYINEEGILLMALS</sequence>